<gene>
    <name evidence="1" type="ordered locus">Rumal_2011</name>
</gene>
<proteinExistence type="predicted"/>
<accession>E6UAV8</accession>
<sequence length="137" mass="15438">MYFDEICKCLIKVNTMLISYDKGDITITDTDEIITLILDLAEKGMNEIWISEDNTSYPALAVLVNGRYACLNYFGNDNGDMYMSRGKENVEVSFNPGGTEWVAPADAVLPINTAIDCIRQFCKNYKLPDCIEWQNGV</sequence>
<name>E6UAV8_RUMA7</name>
<evidence type="ECO:0000313" key="2">
    <source>
        <dbReference type="Proteomes" id="UP000006919"/>
    </source>
</evidence>
<dbReference type="KEGG" id="ral:Rumal_2011"/>
<evidence type="ECO:0008006" key="3">
    <source>
        <dbReference type="Google" id="ProtNLM"/>
    </source>
</evidence>
<dbReference type="Pfam" id="PF14430">
    <property type="entry name" value="Imm1"/>
    <property type="match status" value="1"/>
</dbReference>
<evidence type="ECO:0000313" key="1">
    <source>
        <dbReference type="EMBL" id="ADU22504.1"/>
    </source>
</evidence>
<dbReference type="AlphaFoldDB" id="E6UAV8"/>
<dbReference type="InterPro" id="IPR025680">
    <property type="entry name" value="DddI"/>
</dbReference>
<dbReference type="STRING" id="697329.Rumal_2011"/>
<reference evidence="1 2" key="1">
    <citation type="journal article" date="2011" name="J. Bacteriol.">
        <title>Complete genome of the cellulolytic ruminal bacterium Ruminococcus albus 7.</title>
        <authorList>
            <person name="Suen G."/>
            <person name="Stevenson D.M."/>
            <person name="Bruce D.C."/>
            <person name="Chertkov O."/>
            <person name="Copeland A."/>
            <person name="Cheng J.F."/>
            <person name="Detter C."/>
            <person name="Detter J.C."/>
            <person name="Goodwin L.A."/>
            <person name="Han C.S."/>
            <person name="Hauser L.J."/>
            <person name="Ivanova N.N."/>
            <person name="Kyrpides N.C."/>
            <person name="Land M.L."/>
            <person name="Lapidus A."/>
            <person name="Lucas S."/>
            <person name="Ovchinnikova G."/>
            <person name="Pitluck S."/>
            <person name="Tapia R."/>
            <person name="Woyke T."/>
            <person name="Boyum J."/>
            <person name="Mead D."/>
            <person name="Weimer P.J."/>
        </authorList>
    </citation>
    <scope>NUCLEOTIDE SEQUENCE [LARGE SCALE GENOMIC DNA]</scope>
    <source>
        <strain evidence="2">ATCC 27210 / DSM 20455 / JCM 14654 / NCDO 2250 / 7</strain>
    </source>
</reference>
<dbReference type="EMBL" id="CP002403">
    <property type="protein sequence ID" value="ADU22504.1"/>
    <property type="molecule type" value="Genomic_DNA"/>
</dbReference>
<dbReference type="eggNOG" id="ENOG50330SC">
    <property type="taxonomic scope" value="Bacteria"/>
</dbReference>
<organism evidence="1 2">
    <name type="scientific">Ruminococcus albus (strain ATCC 27210 / DSM 20455 / JCM 14654 / NCDO 2250 / 7)</name>
    <dbReference type="NCBI Taxonomy" id="697329"/>
    <lineage>
        <taxon>Bacteria</taxon>
        <taxon>Bacillati</taxon>
        <taxon>Bacillota</taxon>
        <taxon>Clostridia</taxon>
        <taxon>Eubacteriales</taxon>
        <taxon>Oscillospiraceae</taxon>
        <taxon>Ruminococcus</taxon>
    </lineage>
</organism>
<dbReference type="Proteomes" id="UP000006919">
    <property type="component" value="Chromosome"/>
</dbReference>
<dbReference type="HOGENOM" id="CLU_164645_0_0_9"/>
<protein>
    <recommendedName>
        <fullName evidence="3">Immunity protein Imm1</fullName>
    </recommendedName>
</protein>